<dbReference type="RefSeq" id="XP_013400180.1">
    <property type="nucleotide sequence ID" value="XM_013544726.1"/>
</dbReference>
<dbReference type="PANTHER" id="PTHR12961:SF0">
    <property type="entry name" value="CONSERVED OLIGOMERIC GOLGI COMPLEX SUBUNIT 2"/>
    <property type="match status" value="1"/>
</dbReference>
<feature type="non-terminal residue" evidence="13">
    <location>
        <position position="633"/>
    </location>
</feature>
<dbReference type="AlphaFoldDB" id="A0A1S3IPN2"/>
<evidence type="ECO:0000256" key="5">
    <source>
        <dbReference type="ARBA" id="ARBA00022927"/>
    </source>
</evidence>
<dbReference type="GO" id="GO:0017119">
    <property type="term" value="C:Golgi transport complex"/>
    <property type="evidence" value="ECO:0007669"/>
    <property type="project" value="TreeGrafter"/>
</dbReference>
<comment type="similarity">
    <text evidence="2">Belongs to the COG2 family.</text>
</comment>
<evidence type="ECO:0000256" key="2">
    <source>
        <dbReference type="ARBA" id="ARBA00007603"/>
    </source>
</evidence>
<dbReference type="GO" id="GO:0007030">
    <property type="term" value="P:Golgi organization"/>
    <property type="evidence" value="ECO:0007669"/>
    <property type="project" value="InterPro"/>
</dbReference>
<dbReference type="GO" id="GO:0015031">
    <property type="term" value="P:protein transport"/>
    <property type="evidence" value="ECO:0007669"/>
    <property type="project" value="UniProtKB-KW"/>
</dbReference>
<name>A0A1S3IPN2_LINAN</name>
<evidence type="ECO:0000256" key="4">
    <source>
        <dbReference type="ARBA" id="ARBA00022448"/>
    </source>
</evidence>
<organism evidence="12 13">
    <name type="scientific">Lingula anatina</name>
    <name type="common">Brachiopod</name>
    <name type="synonym">Lingula unguis</name>
    <dbReference type="NCBI Taxonomy" id="7574"/>
    <lineage>
        <taxon>Eukaryota</taxon>
        <taxon>Metazoa</taxon>
        <taxon>Spiralia</taxon>
        <taxon>Lophotrochozoa</taxon>
        <taxon>Brachiopoda</taxon>
        <taxon>Linguliformea</taxon>
        <taxon>Lingulata</taxon>
        <taxon>Lingulida</taxon>
        <taxon>Linguloidea</taxon>
        <taxon>Lingulidae</taxon>
        <taxon>Lingula</taxon>
    </lineage>
</organism>
<evidence type="ECO:0000256" key="6">
    <source>
        <dbReference type="ARBA" id="ARBA00023034"/>
    </source>
</evidence>
<dbReference type="InParanoid" id="A0A1S3IPN2"/>
<dbReference type="Pfam" id="PF12022">
    <property type="entry name" value="COG2_C"/>
    <property type="match status" value="1"/>
</dbReference>
<evidence type="ECO:0000256" key="9">
    <source>
        <dbReference type="SAM" id="MobiDB-lite"/>
    </source>
</evidence>
<accession>A0A1S3IPN2</accession>
<evidence type="ECO:0000256" key="8">
    <source>
        <dbReference type="ARBA" id="ARBA00031344"/>
    </source>
</evidence>
<evidence type="ECO:0000259" key="10">
    <source>
        <dbReference type="Pfam" id="PF06148"/>
    </source>
</evidence>
<dbReference type="GO" id="GO:0000139">
    <property type="term" value="C:Golgi membrane"/>
    <property type="evidence" value="ECO:0007669"/>
    <property type="project" value="UniProtKB-SubCell"/>
</dbReference>
<dbReference type="OrthoDB" id="332281at2759"/>
<dbReference type="Proteomes" id="UP000085678">
    <property type="component" value="Unplaced"/>
</dbReference>
<keyword evidence="4" id="KW-0813">Transport</keyword>
<proteinExistence type="inferred from homology"/>
<keyword evidence="12" id="KW-1185">Reference proteome</keyword>
<evidence type="ECO:0000313" key="12">
    <source>
        <dbReference type="Proteomes" id="UP000085678"/>
    </source>
</evidence>
<dbReference type="FunCoup" id="A0A1S3IPN2">
    <property type="interactions" value="2490"/>
</dbReference>
<feature type="region of interest" description="Disordered" evidence="9">
    <location>
        <begin position="474"/>
        <end position="499"/>
    </location>
</feature>
<evidence type="ECO:0000259" key="11">
    <source>
        <dbReference type="Pfam" id="PF12022"/>
    </source>
</evidence>
<keyword evidence="7" id="KW-0472">Membrane</keyword>
<keyword evidence="6" id="KW-0333">Golgi apparatus</keyword>
<evidence type="ECO:0000313" key="13">
    <source>
        <dbReference type="RefSeq" id="XP_013400180.1"/>
    </source>
</evidence>
<dbReference type="InterPro" id="IPR024603">
    <property type="entry name" value="COG_complex_COG2_C"/>
</dbReference>
<protein>
    <recommendedName>
        <fullName evidence="3">Conserved oligomeric Golgi complex subunit 2</fullName>
    </recommendedName>
    <alternativeName>
        <fullName evidence="8">Component of oligomeric Golgi complex 2</fullName>
    </alternativeName>
</protein>
<gene>
    <name evidence="13" type="primary">LOC106166241</name>
</gene>
<dbReference type="PANTHER" id="PTHR12961">
    <property type="entry name" value="CONSERVED OLIGOMERIC GOLGI COMPLEX COMPONENT 2"/>
    <property type="match status" value="1"/>
</dbReference>
<dbReference type="KEGG" id="lak:106166241"/>
<reference evidence="13" key="1">
    <citation type="submission" date="2025-08" db="UniProtKB">
        <authorList>
            <consortium name="RefSeq"/>
        </authorList>
    </citation>
    <scope>IDENTIFICATION</scope>
    <source>
        <tissue evidence="13">Gonads</tissue>
    </source>
</reference>
<feature type="domain" description="Conserved oligomeric Golgi complex subunit 2 N-terminal" evidence="10">
    <location>
        <begin position="20"/>
        <end position="93"/>
    </location>
</feature>
<dbReference type="STRING" id="7574.A0A1S3IPN2"/>
<feature type="domain" description="COG complex component COG2 C-terminal" evidence="11">
    <location>
        <begin position="383"/>
        <end position="632"/>
    </location>
</feature>
<dbReference type="InterPro" id="IPR024602">
    <property type="entry name" value="COG_su2_N"/>
</dbReference>
<dbReference type="GeneID" id="106166241"/>
<sequence length="633" mass="72062">MVMMATDAVRNPLPSGPSTLCFNKEEFMRDDFDVDKFVVECRRRVPLETLRDDLSVYLKVLKTAMIELINKDYADFVNLSTNLVGMDKAISNLTVPLEHFQEEVLAARSAMDEAISTVEEKLKKRAECRDKKACVQRLMNIIHCVEKMEKLLRIPPEADEEQIKQSASELNGQLIERVATEFNKLQFYVNKSKGLPLLEQIRPRISAITTTLQFSLEGSFREGLERKNPEILRQCLRTYATIDKMKDAEQLFRQYTVKPYMEEVISDQFIKTNTQGLRGMYHKILEFIPLHCKLIKEVTSGSLQSTSGEVVRGYDFLTNAVWPEIVSNVEGNIPFIFAPGNPDLFHERYNISMEFVDQFECQCGSQASVKRLRAHPSFNTFMSKWSLPVYFQIRFQEVAGSFENALLTPFNVTADSKEFHLHSTTVLWSCLCKCWSDDVFLSGLCHRFWKLTLQLLARYSNWIEAVHAKELTEKDGNSADPGVSNPGTGSGDPPAVAPRPAPVTLGQVVAMVADAHRVDSKVTAFFTEVIKPKLKTTGCQDSAILEESLQESQTSITKHLPGFGEYIVKDITAQCSVHLKLVNDIPRLYRRTNREVPSKTSGYLNSLLKPLKMFLDEHKTTISEEMYRSWVMK</sequence>
<evidence type="ECO:0000256" key="7">
    <source>
        <dbReference type="ARBA" id="ARBA00023136"/>
    </source>
</evidence>
<keyword evidence="5" id="KW-0653">Protein transport</keyword>
<evidence type="ECO:0000256" key="3">
    <source>
        <dbReference type="ARBA" id="ARBA00020977"/>
    </source>
</evidence>
<dbReference type="GO" id="GO:0006891">
    <property type="term" value="P:intra-Golgi vesicle-mediated transport"/>
    <property type="evidence" value="ECO:0007669"/>
    <property type="project" value="TreeGrafter"/>
</dbReference>
<dbReference type="InterPro" id="IPR009316">
    <property type="entry name" value="COG2"/>
</dbReference>
<comment type="subcellular location">
    <subcellularLocation>
        <location evidence="1">Golgi apparatus membrane</location>
        <topology evidence="1">Peripheral membrane protein</topology>
    </subcellularLocation>
</comment>
<evidence type="ECO:0000256" key="1">
    <source>
        <dbReference type="ARBA" id="ARBA00004395"/>
    </source>
</evidence>
<dbReference type="Pfam" id="PF06148">
    <property type="entry name" value="COG2_N"/>
    <property type="match status" value="1"/>
</dbReference>